<feature type="domain" description="Transposase IS204/IS1001/IS1096/IS1165 DDE" evidence="1">
    <location>
        <begin position="240"/>
        <end position="410"/>
    </location>
</feature>
<reference evidence="2 3" key="1">
    <citation type="submission" date="2016-05" db="EMBL/GenBank/DDBJ databases">
        <title>Microbial solvent formation.</title>
        <authorList>
            <person name="Poehlein A."/>
            <person name="Montoya Solano J.D."/>
            <person name="Flitsch S."/>
            <person name="Krabben P."/>
            <person name="Duerre P."/>
            <person name="Daniel R."/>
        </authorList>
    </citation>
    <scope>NUCLEOTIDE SEQUENCE [LARGE SCALE GENOMIC DNA]</scope>
    <source>
        <strain evidence="2 3">DSM 2619</strain>
    </source>
</reference>
<comment type="caution">
    <text evidence="2">The sequence shown here is derived from an EMBL/GenBank/DDBJ whole genome shotgun (WGS) entry which is preliminary data.</text>
</comment>
<dbReference type="Pfam" id="PF01610">
    <property type="entry name" value="DDE_Tnp_ISL3"/>
    <property type="match status" value="2"/>
</dbReference>
<organism evidence="2 3">
    <name type="scientific">Clostridium puniceum</name>
    <dbReference type="NCBI Taxonomy" id="29367"/>
    <lineage>
        <taxon>Bacteria</taxon>
        <taxon>Bacillati</taxon>
        <taxon>Bacillota</taxon>
        <taxon>Clostridia</taxon>
        <taxon>Eubacteriales</taxon>
        <taxon>Clostridiaceae</taxon>
        <taxon>Clostridium</taxon>
    </lineage>
</organism>
<dbReference type="AlphaFoldDB" id="A0A1S8TRU5"/>
<feature type="domain" description="Transposase IS204/IS1001/IS1096/IS1165 DDE" evidence="1">
    <location>
        <begin position="2"/>
        <end position="201"/>
    </location>
</feature>
<evidence type="ECO:0000259" key="1">
    <source>
        <dbReference type="Pfam" id="PF01610"/>
    </source>
</evidence>
<sequence>MIDIDTHRVIDMIFSREINDVTKWLKTYPNMQIVSRDGSITYNNAISLAHPKAIQISDRFHLLKNLTTYCKDYLTKFFKPQIVIDKNVDTSNKPQFCVNENKNISQHERALKALTMINSGHTKTEVCKTLNMDIRTLNKILKLNGNDINYYCKNKLTLIQEERLKIKQELINKVRKMKNNYCSVSEIAKNLNLDRRTVTKYLNPHTTGISGNSGMKRKSILDTYISYIDGMIDLGATSTQILEKIRKQGYIGSSSTIRNYMSQRKNLLTYNHKNNSYNKTDHMLIERKSLIKLLFNPIDKIKGLTPMILNKVYEKFPVYKEIIDIVSDFRTLLKNKISEKLDNWLNRASNLNIGEINSFINGIKRDINAVKNAIIYDYNNGLAEGSVNKLKVIKRIMYGRCSFALLRSKILNLEYLKFN</sequence>
<dbReference type="Gene3D" id="1.10.10.60">
    <property type="entry name" value="Homeodomain-like"/>
    <property type="match status" value="1"/>
</dbReference>
<dbReference type="PANTHER" id="PTHR33498">
    <property type="entry name" value="TRANSPOSASE FOR INSERTION SEQUENCE ELEMENT IS1557"/>
    <property type="match status" value="1"/>
</dbReference>
<dbReference type="EMBL" id="LZZM01000082">
    <property type="protein sequence ID" value="OOM80483.1"/>
    <property type="molecule type" value="Genomic_DNA"/>
</dbReference>
<dbReference type="InterPro" id="IPR047951">
    <property type="entry name" value="Transpos_ISL3"/>
</dbReference>
<evidence type="ECO:0000313" key="3">
    <source>
        <dbReference type="Proteomes" id="UP000190890"/>
    </source>
</evidence>
<evidence type="ECO:0000313" key="2">
    <source>
        <dbReference type="EMBL" id="OOM80483.1"/>
    </source>
</evidence>
<gene>
    <name evidence="2" type="ORF">CLPUN_13260</name>
</gene>
<name>A0A1S8TRU5_9CLOT</name>
<dbReference type="Proteomes" id="UP000190890">
    <property type="component" value="Unassembled WGS sequence"/>
</dbReference>
<keyword evidence="3" id="KW-1185">Reference proteome</keyword>
<dbReference type="PANTHER" id="PTHR33498:SF1">
    <property type="entry name" value="TRANSPOSASE FOR INSERTION SEQUENCE ELEMENT IS1557"/>
    <property type="match status" value="1"/>
</dbReference>
<proteinExistence type="predicted"/>
<protein>
    <submittedName>
        <fullName evidence="2">Transposase</fullName>
    </submittedName>
</protein>
<accession>A0A1S8TRU5</accession>
<dbReference type="InterPro" id="IPR002560">
    <property type="entry name" value="Transposase_DDE"/>
</dbReference>